<keyword evidence="6 10" id="KW-0472">Membrane</keyword>
<dbReference type="GO" id="GO:0005886">
    <property type="term" value="C:plasma membrane"/>
    <property type="evidence" value="ECO:0007669"/>
    <property type="project" value="UniProtKB-SubCell"/>
</dbReference>
<feature type="transmembrane region" description="Helical" evidence="10">
    <location>
        <begin position="71"/>
        <end position="90"/>
    </location>
</feature>
<keyword evidence="4 10" id="KW-1133">Transmembrane helix</keyword>
<keyword evidence="5" id="KW-0297">G-protein coupled receptor</keyword>
<sequence>MNASSFSPSEYYWSECDPYNDGSGGPSAGLLILLITFPFEFIVGVPSNLWLTCHILRQRSKVDGVLPADFFPFHLALTQLSFYLAVPLFFTNHFLWQSNDVMNGVTSLNSMVIVMKPLLLCLVCVERYMAVVRPLDYPRWGCLGVVWCIYIIVTYFAIIERSVIILFVLFLPVLAVDTFCSLSILNALKRPPPGDRGVMGRKKEGEEEGETGQKGSSGVGKMEDGEKEQSRMKEGSKDEGKKVGRSEPSGTGLMNSTKKKAFVTIAVIQAVLALNYVPFILTWLMGGRVPARTLTCQLGRLPCMMSQNP</sequence>
<dbReference type="Pfam" id="PF00001">
    <property type="entry name" value="7tm_1"/>
    <property type="match status" value="1"/>
</dbReference>
<evidence type="ECO:0000256" key="10">
    <source>
        <dbReference type="SAM" id="Phobius"/>
    </source>
</evidence>
<reference evidence="11 12" key="1">
    <citation type="journal article" date="2024" name="Genome Biol. Evol.">
        <title>Chromosome-level genome assembly of the viviparous eelpout Zoarces viviparus.</title>
        <authorList>
            <person name="Fuhrmann N."/>
            <person name="Brasseur M.V."/>
            <person name="Bakowski C.E."/>
            <person name="Podsiadlowski L."/>
            <person name="Prost S."/>
            <person name="Krehenwinkel H."/>
            <person name="Mayer C."/>
        </authorList>
    </citation>
    <scope>NUCLEOTIDE SEQUENCE [LARGE SCALE GENOMIC DNA]</scope>
    <source>
        <strain evidence="11">NO-MEL_2022_Ind0_liver</strain>
    </source>
</reference>
<keyword evidence="3 10" id="KW-0812">Transmembrane</keyword>
<protein>
    <recommendedName>
        <fullName evidence="13">G-protein coupled receptors family 1 profile domain-containing protein</fullName>
    </recommendedName>
</protein>
<comment type="subcellular location">
    <subcellularLocation>
        <location evidence="1">Cell membrane</location>
        <topology evidence="1">Multi-pass membrane protein</topology>
    </subcellularLocation>
</comment>
<dbReference type="EMBL" id="JBCEZU010000145">
    <property type="protein sequence ID" value="KAK9524601.1"/>
    <property type="molecule type" value="Genomic_DNA"/>
</dbReference>
<dbReference type="SUPFAM" id="SSF81321">
    <property type="entry name" value="Family A G protein-coupled receptor-like"/>
    <property type="match status" value="1"/>
</dbReference>
<dbReference type="PANTHER" id="PTHR24228:SF55">
    <property type="entry name" value="G-PROTEIN COUPLED RECEPTOR 75-RELATED"/>
    <property type="match status" value="1"/>
</dbReference>
<keyword evidence="12" id="KW-1185">Reference proteome</keyword>
<evidence type="ECO:0000256" key="3">
    <source>
        <dbReference type="ARBA" id="ARBA00022692"/>
    </source>
</evidence>
<dbReference type="GO" id="GO:0016493">
    <property type="term" value="F:C-C chemokine receptor activity"/>
    <property type="evidence" value="ECO:0007669"/>
    <property type="project" value="TreeGrafter"/>
</dbReference>
<keyword evidence="7" id="KW-0675">Receptor</keyword>
<evidence type="ECO:0000256" key="5">
    <source>
        <dbReference type="ARBA" id="ARBA00023040"/>
    </source>
</evidence>
<keyword evidence="2" id="KW-1003">Cell membrane</keyword>
<evidence type="ECO:0000256" key="7">
    <source>
        <dbReference type="ARBA" id="ARBA00023170"/>
    </source>
</evidence>
<name>A0AAW1EPD8_ZOAVI</name>
<evidence type="ECO:0000256" key="6">
    <source>
        <dbReference type="ARBA" id="ARBA00023136"/>
    </source>
</evidence>
<dbReference type="PANTHER" id="PTHR24228">
    <property type="entry name" value="B2 BRADYKININ RECEPTOR/ANGIOTENSIN II RECEPTOR"/>
    <property type="match status" value="1"/>
</dbReference>
<feature type="transmembrane region" description="Helical" evidence="10">
    <location>
        <begin position="261"/>
        <end position="285"/>
    </location>
</feature>
<feature type="transmembrane region" description="Helical" evidence="10">
    <location>
        <begin position="140"/>
        <end position="158"/>
    </location>
</feature>
<evidence type="ECO:0000256" key="9">
    <source>
        <dbReference type="SAM" id="MobiDB-lite"/>
    </source>
</evidence>
<evidence type="ECO:0000256" key="1">
    <source>
        <dbReference type="ARBA" id="ARBA00004651"/>
    </source>
</evidence>
<feature type="region of interest" description="Disordered" evidence="9">
    <location>
        <begin position="195"/>
        <end position="252"/>
    </location>
</feature>
<evidence type="ECO:0000256" key="2">
    <source>
        <dbReference type="ARBA" id="ARBA00022475"/>
    </source>
</evidence>
<proteinExistence type="predicted"/>
<dbReference type="Gene3D" id="1.20.1070.10">
    <property type="entry name" value="Rhodopsin 7-helix transmembrane proteins"/>
    <property type="match status" value="1"/>
</dbReference>
<evidence type="ECO:0000256" key="8">
    <source>
        <dbReference type="ARBA" id="ARBA00023224"/>
    </source>
</evidence>
<keyword evidence="8" id="KW-0807">Transducer</keyword>
<organism evidence="11 12">
    <name type="scientific">Zoarces viviparus</name>
    <name type="common">Viviparous eelpout</name>
    <name type="synonym">Blennius viviparus</name>
    <dbReference type="NCBI Taxonomy" id="48416"/>
    <lineage>
        <taxon>Eukaryota</taxon>
        <taxon>Metazoa</taxon>
        <taxon>Chordata</taxon>
        <taxon>Craniata</taxon>
        <taxon>Vertebrata</taxon>
        <taxon>Euteleostomi</taxon>
        <taxon>Actinopterygii</taxon>
        <taxon>Neopterygii</taxon>
        <taxon>Teleostei</taxon>
        <taxon>Neoteleostei</taxon>
        <taxon>Acanthomorphata</taxon>
        <taxon>Eupercaria</taxon>
        <taxon>Perciformes</taxon>
        <taxon>Cottioidei</taxon>
        <taxon>Zoarcales</taxon>
        <taxon>Zoarcidae</taxon>
        <taxon>Zoarcinae</taxon>
        <taxon>Zoarces</taxon>
    </lineage>
</organism>
<evidence type="ECO:0000313" key="12">
    <source>
        <dbReference type="Proteomes" id="UP001488805"/>
    </source>
</evidence>
<evidence type="ECO:0008006" key="13">
    <source>
        <dbReference type="Google" id="ProtNLM"/>
    </source>
</evidence>
<accession>A0AAW1EPD8</accession>
<dbReference type="InterPro" id="IPR000276">
    <property type="entry name" value="GPCR_Rhodpsn"/>
</dbReference>
<gene>
    <name evidence="11" type="ORF">VZT92_016979</name>
</gene>
<comment type="caution">
    <text evidence="11">The sequence shown here is derived from an EMBL/GenBank/DDBJ whole genome shotgun (WGS) entry which is preliminary data.</text>
</comment>
<evidence type="ECO:0000256" key="4">
    <source>
        <dbReference type="ARBA" id="ARBA00022989"/>
    </source>
</evidence>
<feature type="transmembrane region" description="Helical" evidence="10">
    <location>
        <begin position="28"/>
        <end position="51"/>
    </location>
</feature>
<dbReference type="Proteomes" id="UP001488805">
    <property type="component" value="Unassembled WGS sequence"/>
</dbReference>
<evidence type="ECO:0000313" key="11">
    <source>
        <dbReference type="EMBL" id="KAK9524601.1"/>
    </source>
</evidence>
<feature type="transmembrane region" description="Helical" evidence="10">
    <location>
        <begin position="110"/>
        <end position="128"/>
    </location>
</feature>
<dbReference type="AlphaFoldDB" id="A0AAW1EPD8"/>
<feature type="transmembrane region" description="Helical" evidence="10">
    <location>
        <begin position="164"/>
        <end position="188"/>
    </location>
</feature>
<feature type="compositionally biased region" description="Basic and acidic residues" evidence="9">
    <location>
        <begin position="221"/>
        <end position="245"/>
    </location>
</feature>